<gene>
    <name evidence="3" type="ORF">V9T40_009411</name>
</gene>
<reference evidence="3 4" key="1">
    <citation type="submission" date="2024-03" db="EMBL/GenBank/DDBJ databases">
        <title>Adaptation during the transition from Ophiocordyceps entomopathogen to insect associate is accompanied by gene loss and intensified selection.</title>
        <authorList>
            <person name="Ward C.M."/>
            <person name="Onetto C.A."/>
            <person name="Borneman A.R."/>
        </authorList>
    </citation>
    <scope>NUCLEOTIDE SEQUENCE [LARGE SCALE GENOMIC DNA]</scope>
    <source>
        <strain evidence="3">AWRI1</strain>
        <tissue evidence="3">Single Adult Female</tissue>
    </source>
</reference>
<feature type="compositionally biased region" description="Polar residues" evidence="1">
    <location>
        <begin position="52"/>
        <end position="63"/>
    </location>
</feature>
<protein>
    <recommendedName>
        <fullName evidence="2">DUF4774 domain-containing protein</fullName>
    </recommendedName>
</protein>
<feature type="domain" description="DUF4774" evidence="2">
    <location>
        <begin position="410"/>
        <end position="466"/>
    </location>
</feature>
<evidence type="ECO:0000259" key="2">
    <source>
        <dbReference type="Pfam" id="PF15999"/>
    </source>
</evidence>
<evidence type="ECO:0000313" key="3">
    <source>
        <dbReference type="EMBL" id="KAK7601970.1"/>
    </source>
</evidence>
<dbReference type="Pfam" id="PF15999">
    <property type="entry name" value="DUF4774"/>
    <property type="match status" value="1"/>
</dbReference>
<evidence type="ECO:0000256" key="1">
    <source>
        <dbReference type="SAM" id="MobiDB-lite"/>
    </source>
</evidence>
<name>A0AAN9Y913_9HEMI</name>
<accession>A0AAN9Y913</accession>
<feature type="region of interest" description="Disordered" evidence="1">
    <location>
        <begin position="52"/>
        <end position="78"/>
    </location>
</feature>
<sequence>MALCRVEINSLETSAETEHKNAILKRLFYNISQAGLHIPVQVIYDLPENQQRSNIGNENAGSTNISRSDRNSRRRNLTDVERIKESIKQQYLGNNNDLDIAEELVSNESNRSKSALALIINRPEFFQRINNTRKKVPIIFHLFSQPSATAPPVKNTVQNDSNAGQKFIIPILDKLKEINARPQVAQLPQYQEPQIAQTAPVSQIVLPAPQMPFRKIPSAPTPFYYPNAPISYYGQPSAPPPYIPYPTPPQYYQPYDMYRQWSYPFPSYPMLLPDPYSMPMNVAPESAHYMRNGEICHTKFPFYSNYQRTRRNIDETAELTEDVANNETAQPLNEDEFEFGKRRYDDDPQLIEYVDNVRQKRNARRKDRRPVNLEAIQSREGELELKRHEEKSAPAHGMRQGTDVGPQISKLIVRRGGVAIAGAGGIATAGSGGTAIVGPGGTAFTTPASSGGVAMVGPGGKVVKVPDLTNVLYGRTANVAATGAGHATFTNKEGEVFTTSDNTGGVALVNPSGGLFGVSDGENIEYGEKTSKTKEVQLPAGARLLTTGPIIYYNPVYPTNQL</sequence>
<dbReference type="AlphaFoldDB" id="A0AAN9Y913"/>
<proteinExistence type="predicted"/>
<comment type="caution">
    <text evidence="3">The sequence shown here is derived from an EMBL/GenBank/DDBJ whole genome shotgun (WGS) entry which is preliminary data.</text>
</comment>
<keyword evidence="4" id="KW-1185">Reference proteome</keyword>
<dbReference type="Proteomes" id="UP001367676">
    <property type="component" value="Unassembled WGS sequence"/>
</dbReference>
<dbReference type="EMBL" id="JBBCAQ010000010">
    <property type="protein sequence ID" value="KAK7601970.1"/>
    <property type="molecule type" value="Genomic_DNA"/>
</dbReference>
<dbReference type="InterPro" id="IPR031942">
    <property type="entry name" value="DUF4774"/>
</dbReference>
<feature type="compositionally biased region" description="Basic and acidic residues" evidence="1">
    <location>
        <begin position="67"/>
        <end position="78"/>
    </location>
</feature>
<organism evidence="3 4">
    <name type="scientific">Parthenolecanium corni</name>
    <dbReference type="NCBI Taxonomy" id="536013"/>
    <lineage>
        <taxon>Eukaryota</taxon>
        <taxon>Metazoa</taxon>
        <taxon>Ecdysozoa</taxon>
        <taxon>Arthropoda</taxon>
        <taxon>Hexapoda</taxon>
        <taxon>Insecta</taxon>
        <taxon>Pterygota</taxon>
        <taxon>Neoptera</taxon>
        <taxon>Paraneoptera</taxon>
        <taxon>Hemiptera</taxon>
        <taxon>Sternorrhyncha</taxon>
        <taxon>Coccoidea</taxon>
        <taxon>Coccidae</taxon>
        <taxon>Parthenolecanium</taxon>
    </lineage>
</organism>
<evidence type="ECO:0000313" key="4">
    <source>
        <dbReference type="Proteomes" id="UP001367676"/>
    </source>
</evidence>